<evidence type="ECO:0000256" key="8">
    <source>
        <dbReference type="ARBA" id="ARBA00022840"/>
    </source>
</evidence>
<keyword evidence="9 11" id="KW-0460">Magnesium</keyword>
<protein>
    <recommendedName>
        <fullName evidence="11">CCA-adding enzyme</fullName>
        <ecNumber evidence="11">2.7.7.72</ecNumber>
    </recommendedName>
    <alternativeName>
        <fullName evidence="11">CCA tRNA nucleotidyltransferase</fullName>
    </alternativeName>
    <alternativeName>
        <fullName evidence="11">tRNA CCA-pyrophosphorylase</fullName>
    </alternativeName>
    <alternativeName>
        <fullName evidence="11">tRNA adenylyl-/cytidylyl- transferase</fullName>
    </alternativeName>
    <alternativeName>
        <fullName evidence="11">tRNA nucleotidyltransferase</fullName>
    </alternativeName>
    <alternativeName>
        <fullName evidence="11">tRNA-NT</fullName>
    </alternativeName>
</protein>
<dbReference type="EC" id="2.7.7.72" evidence="11"/>
<accession>A0ABW1RHM5</accession>
<evidence type="ECO:0000259" key="14">
    <source>
        <dbReference type="Pfam" id="PF13735"/>
    </source>
</evidence>
<evidence type="ECO:0000313" key="15">
    <source>
        <dbReference type="EMBL" id="MFC6171284.1"/>
    </source>
</evidence>
<evidence type="ECO:0000256" key="11">
    <source>
        <dbReference type="HAMAP-Rule" id="MF_01263"/>
    </source>
</evidence>
<dbReference type="GO" id="GO:0004810">
    <property type="term" value="F:CCA tRNA nucleotidyltransferase activity"/>
    <property type="evidence" value="ECO:0007669"/>
    <property type="project" value="UniProtKB-EC"/>
</dbReference>
<feature type="domain" description="tRNA nucleotidyltransferase/poly(A) polymerase RNA and SrmB- binding" evidence="13">
    <location>
        <begin position="174"/>
        <end position="231"/>
    </location>
</feature>
<feature type="binding site" evidence="11">
    <location>
        <position position="162"/>
    </location>
    <ligand>
        <name>ATP</name>
        <dbReference type="ChEBI" id="CHEBI:30616"/>
    </ligand>
</feature>
<dbReference type="InterPro" id="IPR043519">
    <property type="entry name" value="NT_sf"/>
</dbReference>
<feature type="binding site" evidence="11">
    <location>
        <position position="32"/>
    </location>
    <ligand>
        <name>ATP</name>
        <dbReference type="ChEBI" id="CHEBI:30616"/>
    </ligand>
</feature>
<feature type="binding site" evidence="11">
    <location>
        <position position="159"/>
    </location>
    <ligand>
        <name>ATP</name>
        <dbReference type="ChEBI" id="CHEBI:30616"/>
    </ligand>
</feature>
<comment type="function">
    <text evidence="11">Catalyzes the addition and repair of the essential 3'-terminal CCA sequence in tRNAs without using a nucleic acid template. Adds these three nucleotides in the order of C, C, and A to the tRNA nucleotide-73, using CTP and ATP as substrates and producing inorganic pyrophosphate. tRNA 3'-terminal CCA addition is required both for tRNA processing and repair. Also involved in tRNA surveillance by mediating tandem CCA addition to generate a CCACCA at the 3' terminus of unstable tRNAs. While stable tRNAs receive only 3'-terminal CCA, unstable tRNAs are marked with CCACCA and rapidly degraded.</text>
</comment>
<dbReference type="InterPro" id="IPR050264">
    <property type="entry name" value="Bact_CCA-adding_enz_type3_sf"/>
</dbReference>
<dbReference type="Proteomes" id="UP001596289">
    <property type="component" value="Unassembled WGS sequence"/>
</dbReference>
<gene>
    <name evidence="11" type="primary">cca</name>
    <name evidence="15" type="ORF">ACFQGP_12055</name>
</gene>
<feature type="binding site" evidence="11">
    <location>
        <position position="35"/>
    </location>
    <ligand>
        <name>ATP</name>
        <dbReference type="ChEBI" id="CHEBI:30616"/>
    </ligand>
</feature>
<evidence type="ECO:0000259" key="12">
    <source>
        <dbReference type="Pfam" id="PF01743"/>
    </source>
</evidence>
<feature type="domain" description="CCA-adding enzyme C-terminal" evidence="14">
    <location>
        <begin position="250"/>
        <end position="397"/>
    </location>
</feature>
<name>A0ABW1RHM5_9LACO</name>
<feature type="binding site" evidence="11">
    <location>
        <position position="168"/>
    </location>
    <ligand>
        <name>CTP</name>
        <dbReference type="ChEBI" id="CHEBI:37563"/>
    </ligand>
</feature>
<reference evidence="16" key="1">
    <citation type="journal article" date="2019" name="Int. J. Syst. Evol. Microbiol.">
        <title>The Global Catalogue of Microorganisms (GCM) 10K type strain sequencing project: providing services to taxonomists for standard genome sequencing and annotation.</title>
        <authorList>
            <consortium name="The Broad Institute Genomics Platform"/>
            <consortium name="The Broad Institute Genome Sequencing Center for Infectious Disease"/>
            <person name="Wu L."/>
            <person name="Ma J."/>
        </authorList>
    </citation>
    <scope>NUCLEOTIDE SEQUENCE [LARGE SCALE GENOMIC DNA]</scope>
    <source>
        <strain evidence="16">CCM 8904</strain>
    </source>
</reference>
<feature type="binding site" evidence="11">
    <location>
        <position position="116"/>
    </location>
    <ligand>
        <name>CTP</name>
        <dbReference type="ChEBI" id="CHEBI:37563"/>
    </ligand>
</feature>
<evidence type="ECO:0000256" key="1">
    <source>
        <dbReference type="ARBA" id="ARBA00001946"/>
    </source>
</evidence>
<dbReference type="InterPro" id="IPR002646">
    <property type="entry name" value="PolA_pol_head_dom"/>
</dbReference>
<dbReference type="InterPro" id="IPR023068">
    <property type="entry name" value="CCA-adding_enz_firmicutes"/>
</dbReference>
<keyword evidence="4 11" id="KW-0548">Nucleotidyltransferase</keyword>
<keyword evidence="6 11" id="KW-0547">Nucleotide-binding</keyword>
<feature type="binding site" evidence="11">
    <location>
        <position position="116"/>
    </location>
    <ligand>
        <name>ATP</name>
        <dbReference type="ChEBI" id="CHEBI:30616"/>
    </ligand>
</feature>
<dbReference type="Gene3D" id="3.30.460.10">
    <property type="entry name" value="Beta Polymerase, domain 2"/>
    <property type="match status" value="1"/>
</dbReference>
<dbReference type="Gene3D" id="1.10.110.30">
    <property type="match status" value="1"/>
</dbReference>
<evidence type="ECO:0000256" key="2">
    <source>
        <dbReference type="ARBA" id="ARBA00022679"/>
    </source>
</evidence>
<comment type="catalytic activity">
    <reaction evidence="11">
        <text>a tRNA precursor + 2 CTP + ATP = a tRNA with a 3' CCA end + 3 diphosphate</text>
        <dbReference type="Rhea" id="RHEA:14433"/>
        <dbReference type="Rhea" id="RHEA-COMP:10465"/>
        <dbReference type="Rhea" id="RHEA-COMP:10468"/>
        <dbReference type="ChEBI" id="CHEBI:30616"/>
        <dbReference type="ChEBI" id="CHEBI:33019"/>
        <dbReference type="ChEBI" id="CHEBI:37563"/>
        <dbReference type="ChEBI" id="CHEBI:74896"/>
        <dbReference type="ChEBI" id="CHEBI:83071"/>
        <dbReference type="EC" id="2.7.7.72"/>
    </reaction>
</comment>
<comment type="catalytic activity">
    <reaction evidence="11">
        <text>a tRNA with a 3' CCA end + 2 CTP + ATP = a tRNA with a 3' CCACCA end + 3 diphosphate</text>
        <dbReference type="Rhea" id="RHEA:76235"/>
        <dbReference type="Rhea" id="RHEA-COMP:10468"/>
        <dbReference type="Rhea" id="RHEA-COMP:18655"/>
        <dbReference type="ChEBI" id="CHEBI:30616"/>
        <dbReference type="ChEBI" id="CHEBI:33019"/>
        <dbReference type="ChEBI" id="CHEBI:37563"/>
        <dbReference type="ChEBI" id="CHEBI:83071"/>
        <dbReference type="ChEBI" id="CHEBI:195187"/>
    </reaction>
</comment>
<keyword evidence="2 11" id="KW-0808">Transferase</keyword>
<comment type="caution">
    <text evidence="15">The sequence shown here is derived from an EMBL/GenBank/DDBJ whole genome shotgun (WGS) entry which is preliminary data.</text>
</comment>
<organism evidence="15 16">
    <name type="scientific">Loigolactobacillus jiayinensis</name>
    <dbReference type="NCBI Taxonomy" id="2486016"/>
    <lineage>
        <taxon>Bacteria</taxon>
        <taxon>Bacillati</taxon>
        <taxon>Bacillota</taxon>
        <taxon>Bacilli</taxon>
        <taxon>Lactobacillales</taxon>
        <taxon>Lactobacillaceae</taxon>
        <taxon>Loigolactobacillus</taxon>
    </lineage>
</organism>
<feature type="binding site" evidence="11">
    <location>
        <position position="165"/>
    </location>
    <ligand>
        <name>ATP</name>
        <dbReference type="ChEBI" id="CHEBI:30616"/>
    </ligand>
</feature>
<dbReference type="EMBL" id="JBHSSL010000103">
    <property type="protein sequence ID" value="MFC6171284.1"/>
    <property type="molecule type" value="Genomic_DNA"/>
</dbReference>
<feature type="binding site" evidence="11">
    <location>
        <position position="45"/>
    </location>
    <ligand>
        <name>Mg(2+)</name>
        <dbReference type="ChEBI" id="CHEBI:18420"/>
    </ligand>
</feature>
<dbReference type="PANTHER" id="PTHR46173">
    <property type="entry name" value="CCA TRNA NUCLEOTIDYLTRANSFERASE 1, MITOCHONDRIAL"/>
    <property type="match status" value="1"/>
</dbReference>
<keyword evidence="7 11" id="KW-0692">RNA repair</keyword>
<evidence type="ECO:0000256" key="4">
    <source>
        <dbReference type="ARBA" id="ARBA00022695"/>
    </source>
</evidence>
<dbReference type="Gene3D" id="1.10.246.80">
    <property type="match status" value="1"/>
</dbReference>
<comment type="miscellaneous">
    <text evidence="11">A single active site specifically recognizes both ATP and CTP and is responsible for their addition.</text>
</comment>
<evidence type="ECO:0000259" key="13">
    <source>
        <dbReference type="Pfam" id="PF12627"/>
    </source>
</evidence>
<feature type="binding site" evidence="11">
    <location>
        <position position="159"/>
    </location>
    <ligand>
        <name>CTP</name>
        <dbReference type="ChEBI" id="CHEBI:37563"/>
    </ligand>
</feature>
<sequence length="403" mass="44622">MKLTELPTEFVQALPVLRTITQAGFEAYFVGGSVRDALLGKQIHDVDIATSAYPAEIKQIFRRTVDTGIKHGTVTVLQQDLAYEVTTFRTESGYQDFRRPDHVTFVRSLREDLKRRDFTINALALQHDGTIIDLFAGLTDLENKVIRAVGDPNERFHEDALRMMRAVRFESQLGFSIEPVTATAIQTHHQLLSKIAIERIHDEFVKLMLGKARIAGLTSFIQTELYSQCPDFETAAPALTAIAQLPATALTDEAAVWLLLVQQLQLDVEQVKTFLRHWKSANELLQAVSCSLPLLQKMLAQQPLHNWDFYQAGLTNVLTANQIATLYGAGTSVATLTTRYQRLPLKKRSELVVNGGDLLKALKLKPGPKLGQLLAALEQAVVAGDISNEKTALLAAAAELNNA</sequence>
<feature type="binding site" evidence="11">
    <location>
        <position position="165"/>
    </location>
    <ligand>
        <name>CTP</name>
        <dbReference type="ChEBI" id="CHEBI:37563"/>
    </ligand>
</feature>
<keyword evidence="3 11" id="KW-0819">tRNA processing</keyword>
<feature type="binding site" evidence="11">
    <location>
        <position position="162"/>
    </location>
    <ligand>
        <name>CTP</name>
        <dbReference type="ChEBI" id="CHEBI:37563"/>
    </ligand>
</feature>
<dbReference type="InterPro" id="IPR032828">
    <property type="entry name" value="PolyA_RNA-bd"/>
</dbReference>
<feature type="binding site" evidence="11">
    <location>
        <position position="35"/>
    </location>
    <ligand>
        <name>CTP</name>
        <dbReference type="ChEBI" id="CHEBI:37563"/>
    </ligand>
</feature>
<evidence type="ECO:0000256" key="10">
    <source>
        <dbReference type="ARBA" id="ARBA00022884"/>
    </source>
</evidence>
<evidence type="ECO:0000256" key="9">
    <source>
        <dbReference type="ARBA" id="ARBA00022842"/>
    </source>
</evidence>
<feature type="binding site" evidence="11">
    <location>
        <position position="32"/>
    </location>
    <ligand>
        <name>CTP</name>
        <dbReference type="ChEBI" id="CHEBI:37563"/>
    </ligand>
</feature>
<dbReference type="HAMAP" id="MF_01263">
    <property type="entry name" value="CCA_bact_type3"/>
    <property type="match status" value="1"/>
</dbReference>
<dbReference type="RefSeq" id="WP_125553501.1">
    <property type="nucleotide sequence ID" value="NZ_JBHSSL010000103.1"/>
</dbReference>
<comment type="subunit">
    <text evidence="11">Homodimer.</text>
</comment>
<evidence type="ECO:0000256" key="7">
    <source>
        <dbReference type="ARBA" id="ARBA00022800"/>
    </source>
</evidence>
<dbReference type="CDD" id="cd05398">
    <property type="entry name" value="NT_ClassII-CCAase"/>
    <property type="match status" value="1"/>
</dbReference>
<evidence type="ECO:0000256" key="3">
    <source>
        <dbReference type="ARBA" id="ARBA00022694"/>
    </source>
</evidence>
<dbReference type="SUPFAM" id="SSF81891">
    <property type="entry name" value="Poly A polymerase C-terminal region-like"/>
    <property type="match status" value="1"/>
</dbReference>
<dbReference type="PANTHER" id="PTHR46173:SF1">
    <property type="entry name" value="CCA TRNA NUCLEOTIDYLTRANSFERASE 1, MITOCHONDRIAL"/>
    <property type="match status" value="1"/>
</dbReference>
<evidence type="ECO:0000313" key="16">
    <source>
        <dbReference type="Proteomes" id="UP001596289"/>
    </source>
</evidence>
<feature type="binding site" evidence="11">
    <location>
        <position position="47"/>
    </location>
    <ligand>
        <name>Mg(2+)</name>
        <dbReference type="ChEBI" id="CHEBI:18420"/>
    </ligand>
</feature>
<feature type="binding site" evidence="11">
    <location>
        <position position="168"/>
    </location>
    <ligand>
        <name>ATP</name>
        <dbReference type="ChEBI" id="CHEBI:30616"/>
    </ligand>
</feature>
<comment type="similarity">
    <text evidence="11">Belongs to the tRNA nucleotidyltransferase/poly(A) polymerase family. Bacterial CCA-adding enzyme type 3 subfamily.</text>
</comment>
<dbReference type="SUPFAM" id="SSF81301">
    <property type="entry name" value="Nucleotidyltransferase"/>
    <property type="match status" value="1"/>
</dbReference>
<dbReference type="Pfam" id="PF12627">
    <property type="entry name" value="PolyA_pol_RNAbd"/>
    <property type="match status" value="1"/>
</dbReference>
<keyword evidence="8 11" id="KW-0067">ATP-binding</keyword>
<comment type="cofactor">
    <cofactor evidence="1 11">
        <name>Mg(2+)</name>
        <dbReference type="ChEBI" id="CHEBI:18420"/>
    </cofactor>
</comment>
<keyword evidence="16" id="KW-1185">Reference proteome</keyword>
<dbReference type="Pfam" id="PF01743">
    <property type="entry name" value="PolyA_pol"/>
    <property type="match status" value="1"/>
</dbReference>
<evidence type="ECO:0000256" key="6">
    <source>
        <dbReference type="ARBA" id="ARBA00022741"/>
    </source>
</evidence>
<keyword evidence="5 11" id="KW-0479">Metal-binding</keyword>
<proteinExistence type="inferred from homology"/>
<dbReference type="Gene3D" id="1.20.58.560">
    <property type="match status" value="1"/>
</dbReference>
<keyword evidence="10 11" id="KW-0694">RNA-binding</keyword>
<evidence type="ECO:0000256" key="5">
    <source>
        <dbReference type="ARBA" id="ARBA00022723"/>
    </source>
</evidence>
<dbReference type="NCBIfam" id="NF009814">
    <property type="entry name" value="PRK13299.1"/>
    <property type="match status" value="1"/>
</dbReference>
<dbReference type="Pfam" id="PF13735">
    <property type="entry name" value="tRNA_NucTran2_2"/>
    <property type="match status" value="1"/>
</dbReference>
<feature type="domain" description="Poly A polymerase head" evidence="12">
    <location>
        <begin position="27"/>
        <end position="147"/>
    </location>
</feature>
<dbReference type="InterPro" id="IPR032810">
    <property type="entry name" value="CCA-adding_enz_C"/>
</dbReference>